<dbReference type="Pfam" id="PF01593">
    <property type="entry name" value="Amino_oxidase"/>
    <property type="match status" value="1"/>
</dbReference>
<name>A0A0U9I7I6_KLENI</name>
<reference evidence="2 3" key="1">
    <citation type="journal article" date="2014" name="Nat. Commun.">
        <title>Klebsormidium flaccidum genome reveals primary factors for plant terrestrial adaptation.</title>
        <authorList>
            <person name="Hori K."/>
            <person name="Maruyama F."/>
            <person name="Fujisawa T."/>
            <person name="Togashi T."/>
            <person name="Yamamoto N."/>
            <person name="Seo M."/>
            <person name="Sato S."/>
            <person name="Yamada T."/>
            <person name="Mori H."/>
            <person name="Tajima N."/>
            <person name="Moriyama T."/>
            <person name="Ikeuchi M."/>
            <person name="Watanabe M."/>
            <person name="Wada H."/>
            <person name="Kobayashi K."/>
            <person name="Saito M."/>
            <person name="Masuda T."/>
            <person name="Sasaki-Sekimoto Y."/>
            <person name="Mashiguchi K."/>
            <person name="Awai K."/>
            <person name="Shimojima M."/>
            <person name="Masuda S."/>
            <person name="Iwai M."/>
            <person name="Nobusawa T."/>
            <person name="Narise T."/>
            <person name="Kondo S."/>
            <person name="Saito H."/>
            <person name="Sato R."/>
            <person name="Murakawa M."/>
            <person name="Ihara Y."/>
            <person name="Oshima-Yamada Y."/>
            <person name="Ohtaka K."/>
            <person name="Satoh M."/>
            <person name="Sonobe K."/>
            <person name="Ishii M."/>
            <person name="Ohtani R."/>
            <person name="Kanamori-Sato M."/>
            <person name="Honoki R."/>
            <person name="Miyazaki D."/>
            <person name="Mochizuki H."/>
            <person name="Umetsu J."/>
            <person name="Higashi K."/>
            <person name="Shibata D."/>
            <person name="Kamiya Y."/>
            <person name="Sato N."/>
            <person name="Nakamura Y."/>
            <person name="Tabata S."/>
            <person name="Ida S."/>
            <person name="Kurokawa K."/>
            <person name="Ohta H."/>
        </authorList>
    </citation>
    <scope>NUCLEOTIDE SEQUENCE [LARGE SCALE GENOMIC DNA]</scope>
    <source>
        <strain evidence="2 3">NIES-2285</strain>
    </source>
</reference>
<dbReference type="STRING" id="105231.A0A0U9I7I6"/>
<sequence>MPMAPSVAIAASKLPVSPLADTVAVASRGETRTCDVVVVGSGIGGLSCAGLLARYGEDVVVCESHDIAGGAAHGFEIKGYEFDSGPSLFSGLSSKGAQANPLAQVLDALGESVPCIQYDAWMCYLPEGDVLSKIGPDDFKDVLMKLCGPEAVEEWSRLLESIKPLSGAAMALPPAALRADPAVALTVLRFAPALFQTFAQGGPAAALGAGKLMGPFTQLLDDAQIKTPFLRNWCNLLAFLLSGVPADGTIAAEMVYMFGEWYKPGCMLEYPVGGVGALIDALVRGIEKHGGKLSLNSHVETVLVENGKAVGVQLRNGGTLRARKAVVSNASSWDTLKLLPEGSVPAEWRRERAGTPECGSFMHLHLGIDKKDLPEDLGIHHIVVNTWEGGVDGPQNIVLISVPSVLDPSLAPPGKHVLHAYTPGTEPYEIWEGLDRKSPEYRKLKEERSEVLWKAVEKALGPGFDRSKVEVSLIGTPLTHERYLRRHRGSYGPAIRAGQGSFPGPGTPIPGLYCCGDQTFPGIGVPAVAGSGVMVANTLAPVWEHWKLLDAIGL</sequence>
<accession>A0A0U9I7I6</accession>
<evidence type="ECO:0000259" key="1">
    <source>
        <dbReference type="Pfam" id="PF01593"/>
    </source>
</evidence>
<proteinExistence type="predicted"/>
<dbReference type="Proteomes" id="UP000054558">
    <property type="component" value="Unassembled WGS sequence"/>
</dbReference>
<gene>
    <name evidence="2" type="ORF">KFL_001640170</name>
</gene>
<dbReference type="InterPro" id="IPR036188">
    <property type="entry name" value="FAD/NAD-bd_sf"/>
</dbReference>
<dbReference type="InterPro" id="IPR045892">
    <property type="entry name" value="CrtISO-like"/>
</dbReference>
<evidence type="ECO:0000313" key="3">
    <source>
        <dbReference type="Proteomes" id="UP000054558"/>
    </source>
</evidence>
<evidence type="ECO:0000313" key="2">
    <source>
        <dbReference type="EMBL" id="GAQ83842.1"/>
    </source>
</evidence>
<dbReference type="SUPFAM" id="SSF51905">
    <property type="entry name" value="FAD/NAD(P)-binding domain"/>
    <property type="match status" value="1"/>
</dbReference>
<dbReference type="InterPro" id="IPR002937">
    <property type="entry name" value="Amino_oxidase"/>
</dbReference>
<dbReference type="PANTHER" id="PTHR46313:SF1">
    <property type="entry name" value="FAD_NAD(P)-BINDING OXIDOREDUCTASE FAMILY PROTEIN"/>
    <property type="match status" value="1"/>
</dbReference>
<organism evidence="2 3">
    <name type="scientific">Klebsormidium nitens</name>
    <name type="common">Green alga</name>
    <name type="synonym">Ulothrix nitens</name>
    <dbReference type="NCBI Taxonomy" id="105231"/>
    <lineage>
        <taxon>Eukaryota</taxon>
        <taxon>Viridiplantae</taxon>
        <taxon>Streptophyta</taxon>
        <taxon>Klebsormidiophyceae</taxon>
        <taxon>Klebsormidiales</taxon>
        <taxon>Klebsormidiaceae</taxon>
        <taxon>Klebsormidium</taxon>
    </lineage>
</organism>
<dbReference type="PANTHER" id="PTHR46313">
    <property type="match status" value="1"/>
</dbReference>
<dbReference type="AlphaFoldDB" id="A0A0U9I7I6"/>
<dbReference type="OMA" id="VRGMQKF"/>
<dbReference type="GO" id="GO:0016116">
    <property type="term" value="P:carotenoid metabolic process"/>
    <property type="evidence" value="ECO:0007669"/>
    <property type="project" value="InterPro"/>
</dbReference>
<dbReference type="GO" id="GO:0016491">
    <property type="term" value="F:oxidoreductase activity"/>
    <property type="evidence" value="ECO:0007669"/>
    <property type="project" value="InterPro"/>
</dbReference>
<dbReference type="OrthoDB" id="7777654at2759"/>
<dbReference type="Gene3D" id="3.50.50.60">
    <property type="entry name" value="FAD/NAD(P)-binding domain"/>
    <property type="match status" value="2"/>
</dbReference>
<keyword evidence="3" id="KW-1185">Reference proteome</keyword>
<feature type="domain" description="Amine oxidase" evidence="1">
    <location>
        <begin position="43"/>
        <end position="538"/>
    </location>
</feature>
<dbReference type="EMBL" id="DF237113">
    <property type="protein sequence ID" value="GAQ83842.1"/>
    <property type="molecule type" value="Genomic_DNA"/>
</dbReference>
<protein>
    <submittedName>
        <fullName evidence="2">FAD/NAD(P)-binding oxidoreductase family protein</fullName>
    </submittedName>
</protein>